<keyword evidence="2" id="KW-0732">Signal</keyword>
<feature type="signal peptide" evidence="2">
    <location>
        <begin position="1"/>
        <end position="40"/>
    </location>
</feature>
<evidence type="ECO:0000256" key="1">
    <source>
        <dbReference type="SAM" id="MobiDB-lite"/>
    </source>
</evidence>
<accession>A0A9Q9P715</accession>
<proteinExistence type="predicted"/>
<dbReference type="Proteomes" id="UP001062223">
    <property type="component" value="Chromosome"/>
</dbReference>
<gene>
    <name evidence="3" type="ORF">OE229_15065</name>
</gene>
<dbReference type="RefSeq" id="WP_263344669.1">
    <property type="nucleotide sequence ID" value="NZ_CP106879.1"/>
</dbReference>
<name>A0A9Q9P715_9MICO</name>
<feature type="chain" id="PRO_5040391941" description="Secreted protein" evidence="2">
    <location>
        <begin position="41"/>
        <end position="161"/>
    </location>
</feature>
<organism evidence="3 4">
    <name type="scientific">Curtobacterium poinsettiae</name>
    <dbReference type="NCBI Taxonomy" id="159612"/>
    <lineage>
        <taxon>Bacteria</taxon>
        <taxon>Bacillati</taxon>
        <taxon>Actinomycetota</taxon>
        <taxon>Actinomycetes</taxon>
        <taxon>Micrococcales</taxon>
        <taxon>Microbacteriaceae</taxon>
        <taxon>Curtobacterium</taxon>
    </lineage>
</organism>
<dbReference type="AlphaFoldDB" id="A0A9Q9P715"/>
<feature type="compositionally biased region" description="Basic residues" evidence="1">
    <location>
        <begin position="125"/>
        <end position="152"/>
    </location>
</feature>
<sequence>MDHPLRAPWRAALRIVLLGVGTLAALVLLSLLLGARPASAATTSAAPSEQRGLVGSVVDGVGGTVQGATDEVGKVLGGVTDPSARPSRRRPHRHLLRPLRRPHLLRRPQRSHRHRQPPLRLPQPPRRRAPLRPRPHRLSNRPRPPRRPTRPRARCDRSSTR</sequence>
<dbReference type="EMBL" id="CP106879">
    <property type="protein sequence ID" value="UYC80420.1"/>
    <property type="molecule type" value="Genomic_DNA"/>
</dbReference>
<feature type="compositionally biased region" description="Basic residues" evidence="1">
    <location>
        <begin position="86"/>
        <end position="117"/>
    </location>
</feature>
<reference evidence="3" key="1">
    <citation type="submission" date="2022-09" db="EMBL/GenBank/DDBJ databases">
        <title>Taxonomy of Curtobacterium flaccumfaciens.</title>
        <authorList>
            <person name="Osdaghi E."/>
            <person name="Taghavi S.M."/>
            <person name="Hamidizade M."/>
            <person name="Abachi H."/>
            <person name="Fazliarab A."/>
            <person name="Baeyen S."/>
            <person name="Portier P."/>
            <person name="Van Vaerenbergh J."/>
            <person name="Jacques M.-A."/>
        </authorList>
    </citation>
    <scope>NUCLEOTIDE SEQUENCE</scope>
    <source>
        <strain evidence="3">AGQB46</strain>
    </source>
</reference>
<feature type="region of interest" description="Disordered" evidence="1">
    <location>
        <begin position="61"/>
        <end position="161"/>
    </location>
</feature>
<evidence type="ECO:0000256" key="2">
    <source>
        <dbReference type="SAM" id="SignalP"/>
    </source>
</evidence>
<evidence type="ECO:0000313" key="3">
    <source>
        <dbReference type="EMBL" id="UYC80420.1"/>
    </source>
</evidence>
<protein>
    <recommendedName>
        <fullName evidence="5">Secreted protein</fullName>
    </recommendedName>
</protein>
<dbReference type="KEGG" id="cpoi:OE229_15065"/>
<evidence type="ECO:0008006" key="5">
    <source>
        <dbReference type="Google" id="ProtNLM"/>
    </source>
</evidence>
<evidence type="ECO:0000313" key="4">
    <source>
        <dbReference type="Proteomes" id="UP001062223"/>
    </source>
</evidence>